<keyword evidence="2" id="KW-0812">Transmembrane</keyword>
<sequence>MPEKTPVGEHVVDEGVEGGKLKIFMDFYFWFVAHLVELYISIAESLGLREPALESLDKRVRWTCVCGCRLYDDFEELSPGAVQVLQRHLDNSDPQLDRSIRSTEPSDPHDFNSDPKPDRFERAEDPEIDSVRREQTESIYDKLRNRDLGILRRKPTQAQTLWLVPFTCFIGDRWEEFPISAFDIYDRKNPPDTELFMQIKQRYFESKGRFSRFLSPQWAKGIRDALVRSLQVTFICMRLMSSTQYLYPAGTMPTIGPNYLMHLWQNPHHTNWLTYQKNKSVLDTARWVMRKLLDLARTGNPCAGRLSGSPDETLAGHQSSLSDTEQHLFRQSYVFHTIPKELGVKPDYKHGDDAALILMEKFQLRYLVVLIALILQLTVYALVMGVYFRYLAGLQGLGLYLRLFWISSWISGLSTLIITLWLKSSDYPCLEFVWRFCQEQFGEYLETMR</sequence>
<dbReference type="Proteomes" id="UP001166286">
    <property type="component" value="Unassembled WGS sequence"/>
</dbReference>
<feature type="transmembrane region" description="Helical" evidence="2">
    <location>
        <begin position="400"/>
        <end position="422"/>
    </location>
</feature>
<organism evidence="3 4">
    <name type="scientific">Cladonia borealis</name>
    <dbReference type="NCBI Taxonomy" id="184061"/>
    <lineage>
        <taxon>Eukaryota</taxon>
        <taxon>Fungi</taxon>
        <taxon>Dikarya</taxon>
        <taxon>Ascomycota</taxon>
        <taxon>Pezizomycotina</taxon>
        <taxon>Lecanoromycetes</taxon>
        <taxon>OSLEUM clade</taxon>
        <taxon>Lecanoromycetidae</taxon>
        <taxon>Lecanorales</taxon>
        <taxon>Lecanorineae</taxon>
        <taxon>Cladoniaceae</taxon>
        <taxon>Cladonia</taxon>
    </lineage>
</organism>
<comment type="caution">
    <text evidence="3">The sequence shown here is derived from an EMBL/GenBank/DDBJ whole genome shotgun (WGS) entry which is preliminary data.</text>
</comment>
<name>A0AA39RB80_9LECA</name>
<feature type="transmembrane region" description="Helical" evidence="2">
    <location>
        <begin position="366"/>
        <end position="388"/>
    </location>
</feature>
<proteinExistence type="predicted"/>
<keyword evidence="4" id="KW-1185">Reference proteome</keyword>
<evidence type="ECO:0000256" key="2">
    <source>
        <dbReference type="SAM" id="Phobius"/>
    </source>
</evidence>
<accession>A0AA39RB80</accession>
<dbReference type="AlphaFoldDB" id="A0AA39RB80"/>
<keyword evidence="2" id="KW-0472">Membrane</keyword>
<dbReference type="EMBL" id="JAFEKC020000001">
    <property type="protein sequence ID" value="KAK0517191.1"/>
    <property type="molecule type" value="Genomic_DNA"/>
</dbReference>
<gene>
    <name evidence="3" type="ORF">JMJ35_000346</name>
</gene>
<keyword evidence="2" id="KW-1133">Transmembrane helix</keyword>
<feature type="region of interest" description="Disordered" evidence="1">
    <location>
        <begin position="93"/>
        <end position="128"/>
    </location>
</feature>
<evidence type="ECO:0000313" key="4">
    <source>
        <dbReference type="Proteomes" id="UP001166286"/>
    </source>
</evidence>
<reference evidence="3" key="1">
    <citation type="submission" date="2023-03" db="EMBL/GenBank/DDBJ databases">
        <title>Complete genome of Cladonia borealis.</title>
        <authorList>
            <person name="Park H."/>
        </authorList>
    </citation>
    <scope>NUCLEOTIDE SEQUENCE</scope>
    <source>
        <strain evidence="3">ANT050790</strain>
    </source>
</reference>
<evidence type="ECO:0000313" key="3">
    <source>
        <dbReference type="EMBL" id="KAK0517191.1"/>
    </source>
</evidence>
<evidence type="ECO:0000256" key="1">
    <source>
        <dbReference type="SAM" id="MobiDB-lite"/>
    </source>
</evidence>
<protein>
    <submittedName>
        <fullName evidence="3">Uncharacterized protein</fullName>
    </submittedName>
</protein>